<dbReference type="AlphaFoldDB" id="A0A9D4CVZ3"/>
<organism evidence="1 2">
    <name type="scientific">Dreissena polymorpha</name>
    <name type="common">Zebra mussel</name>
    <name type="synonym">Mytilus polymorpha</name>
    <dbReference type="NCBI Taxonomy" id="45954"/>
    <lineage>
        <taxon>Eukaryota</taxon>
        <taxon>Metazoa</taxon>
        <taxon>Spiralia</taxon>
        <taxon>Lophotrochozoa</taxon>
        <taxon>Mollusca</taxon>
        <taxon>Bivalvia</taxon>
        <taxon>Autobranchia</taxon>
        <taxon>Heteroconchia</taxon>
        <taxon>Euheterodonta</taxon>
        <taxon>Imparidentia</taxon>
        <taxon>Neoheterodontei</taxon>
        <taxon>Myida</taxon>
        <taxon>Dreissenoidea</taxon>
        <taxon>Dreissenidae</taxon>
        <taxon>Dreissena</taxon>
    </lineage>
</organism>
<gene>
    <name evidence="1" type="ORF">DPMN_040066</name>
</gene>
<evidence type="ECO:0000313" key="1">
    <source>
        <dbReference type="EMBL" id="KAH3733634.1"/>
    </source>
</evidence>
<reference evidence="1" key="1">
    <citation type="journal article" date="2019" name="bioRxiv">
        <title>The Genome of the Zebra Mussel, Dreissena polymorpha: A Resource for Invasive Species Research.</title>
        <authorList>
            <person name="McCartney M.A."/>
            <person name="Auch B."/>
            <person name="Kono T."/>
            <person name="Mallez S."/>
            <person name="Zhang Y."/>
            <person name="Obille A."/>
            <person name="Becker A."/>
            <person name="Abrahante J.E."/>
            <person name="Garbe J."/>
            <person name="Badalamenti J.P."/>
            <person name="Herman A."/>
            <person name="Mangelson H."/>
            <person name="Liachko I."/>
            <person name="Sullivan S."/>
            <person name="Sone E.D."/>
            <person name="Koren S."/>
            <person name="Silverstein K.A.T."/>
            <person name="Beckman K.B."/>
            <person name="Gohl D.M."/>
        </authorList>
    </citation>
    <scope>NUCLEOTIDE SEQUENCE</scope>
    <source>
        <strain evidence="1">Duluth1</strain>
        <tissue evidence="1">Whole animal</tissue>
    </source>
</reference>
<keyword evidence="2" id="KW-1185">Reference proteome</keyword>
<proteinExistence type="predicted"/>
<protein>
    <submittedName>
        <fullName evidence="1">Uncharacterized protein</fullName>
    </submittedName>
</protein>
<sequence>MMEGRTQNLEVTPAHHVYCDLQLKLYHFCMTSLNRNVWTDKPTRVKLYSSYIGAYKANT</sequence>
<reference evidence="1" key="2">
    <citation type="submission" date="2020-11" db="EMBL/GenBank/DDBJ databases">
        <authorList>
            <person name="McCartney M.A."/>
            <person name="Auch B."/>
            <person name="Kono T."/>
            <person name="Mallez S."/>
            <person name="Becker A."/>
            <person name="Gohl D.M."/>
            <person name="Silverstein K.A.T."/>
            <person name="Koren S."/>
            <person name="Bechman K.B."/>
            <person name="Herman A."/>
            <person name="Abrahante J.E."/>
            <person name="Garbe J."/>
        </authorList>
    </citation>
    <scope>NUCLEOTIDE SEQUENCE</scope>
    <source>
        <strain evidence="1">Duluth1</strain>
        <tissue evidence="1">Whole animal</tissue>
    </source>
</reference>
<comment type="caution">
    <text evidence="1">The sequence shown here is derived from an EMBL/GenBank/DDBJ whole genome shotgun (WGS) entry which is preliminary data.</text>
</comment>
<dbReference type="EMBL" id="JAIWYP010000011">
    <property type="protein sequence ID" value="KAH3733634.1"/>
    <property type="molecule type" value="Genomic_DNA"/>
</dbReference>
<dbReference type="Proteomes" id="UP000828390">
    <property type="component" value="Unassembled WGS sequence"/>
</dbReference>
<name>A0A9D4CVZ3_DREPO</name>
<evidence type="ECO:0000313" key="2">
    <source>
        <dbReference type="Proteomes" id="UP000828390"/>
    </source>
</evidence>
<accession>A0A9D4CVZ3</accession>